<keyword evidence="2" id="KW-1185">Reference proteome</keyword>
<evidence type="ECO:0000313" key="2">
    <source>
        <dbReference type="Proteomes" id="UP001500390"/>
    </source>
</evidence>
<dbReference type="RefSeq" id="WP_159901181.1">
    <property type="nucleotide sequence ID" value="NZ_BAABFX010000055.1"/>
</dbReference>
<dbReference type="Proteomes" id="UP001500390">
    <property type="component" value="Unassembled WGS sequence"/>
</dbReference>
<protein>
    <submittedName>
        <fullName evidence="1">Uncharacterized protein</fullName>
    </submittedName>
</protein>
<comment type="caution">
    <text evidence="1">The sequence shown here is derived from an EMBL/GenBank/DDBJ whole genome shotgun (WGS) entry which is preliminary data.</text>
</comment>
<proteinExistence type="predicted"/>
<evidence type="ECO:0000313" key="1">
    <source>
        <dbReference type="EMBL" id="GAA4404039.1"/>
    </source>
</evidence>
<gene>
    <name evidence="1" type="ORF">GCM10023153_34470</name>
</gene>
<name>A0ABP8KCN7_9MICO</name>
<organism evidence="1 2">
    <name type="scientific">Ornithinibacter aureus</name>
    <dbReference type="NCBI Taxonomy" id="622664"/>
    <lineage>
        <taxon>Bacteria</taxon>
        <taxon>Bacillati</taxon>
        <taxon>Actinomycetota</taxon>
        <taxon>Actinomycetes</taxon>
        <taxon>Micrococcales</taxon>
        <taxon>Intrasporangiaceae</taxon>
        <taxon>Ornithinibacter</taxon>
    </lineage>
</organism>
<accession>A0ABP8KCN7</accession>
<reference evidence="2" key="1">
    <citation type="journal article" date="2019" name="Int. J. Syst. Evol. Microbiol.">
        <title>The Global Catalogue of Microorganisms (GCM) 10K type strain sequencing project: providing services to taxonomists for standard genome sequencing and annotation.</title>
        <authorList>
            <consortium name="The Broad Institute Genomics Platform"/>
            <consortium name="The Broad Institute Genome Sequencing Center for Infectious Disease"/>
            <person name="Wu L."/>
            <person name="Ma J."/>
        </authorList>
    </citation>
    <scope>NUCLEOTIDE SEQUENCE [LARGE SCALE GENOMIC DNA]</scope>
    <source>
        <strain evidence="2">JCM 17738</strain>
    </source>
</reference>
<dbReference type="EMBL" id="BAABFX010000055">
    <property type="protein sequence ID" value="GAA4404039.1"/>
    <property type="molecule type" value="Genomic_DNA"/>
</dbReference>
<sequence length="126" mass="14907">MSWRPPNQHTARDARLDPYRERAAILTSRGDRDGTLFLRMETRWTQTGGHLWWRRWSDAHEVPHGYVIFADGGFDDWLVGPDMLDEELADWSQNRLRYTGELLEVEWLDDEASRYFRDRVLGLGAE</sequence>